<name>A0A834XG19_9FABA</name>
<gene>
    <name evidence="1" type="ORF">G2W53_001578</name>
</gene>
<organism evidence="1 2">
    <name type="scientific">Senna tora</name>
    <dbReference type="NCBI Taxonomy" id="362788"/>
    <lineage>
        <taxon>Eukaryota</taxon>
        <taxon>Viridiplantae</taxon>
        <taxon>Streptophyta</taxon>
        <taxon>Embryophyta</taxon>
        <taxon>Tracheophyta</taxon>
        <taxon>Spermatophyta</taxon>
        <taxon>Magnoliopsida</taxon>
        <taxon>eudicotyledons</taxon>
        <taxon>Gunneridae</taxon>
        <taxon>Pentapetalae</taxon>
        <taxon>rosids</taxon>
        <taxon>fabids</taxon>
        <taxon>Fabales</taxon>
        <taxon>Fabaceae</taxon>
        <taxon>Caesalpinioideae</taxon>
        <taxon>Cassia clade</taxon>
        <taxon>Senna</taxon>
    </lineage>
</organism>
<comment type="caution">
    <text evidence="1">The sequence shown here is derived from an EMBL/GenBank/DDBJ whole genome shotgun (WGS) entry which is preliminary data.</text>
</comment>
<dbReference type="EMBL" id="JAAIUW010000001">
    <property type="protein sequence ID" value="KAF7844673.1"/>
    <property type="molecule type" value="Genomic_DNA"/>
</dbReference>
<evidence type="ECO:0000313" key="1">
    <source>
        <dbReference type="EMBL" id="KAF7844673.1"/>
    </source>
</evidence>
<evidence type="ECO:0000313" key="2">
    <source>
        <dbReference type="Proteomes" id="UP000634136"/>
    </source>
</evidence>
<reference evidence="1" key="1">
    <citation type="submission" date="2020-09" db="EMBL/GenBank/DDBJ databases">
        <title>Genome-Enabled Discovery of Anthraquinone Biosynthesis in Senna tora.</title>
        <authorList>
            <person name="Kang S.-H."/>
            <person name="Pandey R.P."/>
            <person name="Lee C.-M."/>
            <person name="Sim J.-S."/>
            <person name="Jeong J.-T."/>
            <person name="Choi B.-S."/>
            <person name="Jung M."/>
            <person name="Ginzburg D."/>
            <person name="Zhao K."/>
            <person name="Won S.Y."/>
            <person name="Oh T.-J."/>
            <person name="Yu Y."/>
            <person name="Kim N.-H."/>
            <person name="Lee O.R."/>
            <person name="Lee T.-H."/>
            <person name="Bashyal P."/>
            <person name="Kim T.-S."/>
            <person name="Lee W.-H."/>
            <person name="Kawkins C."/>
            <person name="Kim C.-K."/>
            <person name="Kim J.S."/>
            <person name="Ahn B.O."/>
            <person name="Rhee S.Y."/>
            <person name="Sohng J.K."/>
        </authorList>
    </citation>
    <scope>NUCLEOTIDE SEQUENCE</scope>
    <source>
        <tissue evidence="1">Leaf</tissue>
    </source>
</reference>
<keyword evidence="2" id="KW-1185">Reference proteome</keyword>
<sequence>MAHIFFFSLSTLRERLGFVFTLLQAFNCLLRMMKS</sequence>
<dbReference type="Proteomes" id="UP000634136">
    <property type="component" value="Unassembled WGS sequence"/>
</dbReference>
<accession>A0A834XG19</accession>
<protein>
    <submittedName>
        <fullName evidence="1">Uncharacterized protein</fullName>
    </submittedName>
</protein>
<proteinExistence type="predicted"/>
<dbReference type="AlphaFoldDB" id="A0A834XG19"/>